<dbReference type="InterPro" id="IPR025669">
    <property type="entry name" value="AAA_dom"/>
</dbReference>
<name>A0A167KVR3_9GAMM</name>
<protein>
    <recommendedName>
        <fullName evidence="1">AAA domain-containing protein</fullName>
    </recommendedName>
</protein>
<evidence type="ECO:0000313" key="2">
    <source>
        <dbReference type="EMBL" id="KZN63364.1"/>
    </source>
</evidence>
<dbReference type="PANTHER" id="PTHR13696:SF99">
    <property type="entry name" value="COBYRINIC ACID AC-DIAMIDE SYNTHASE"/>
    <property type="match status" value="1"/>
</dbReference>
<dbReference type="CDD" id="cd02042">
    <property type="entry name" value="ParAB_family"/>
    <property type="match status" value="1"/>
</dbReference>
<dbReference type="Pfam" id="PF13614">
    <property type="entry name" value="AAA_31"/>
    <property type="match status" value="1"/>
</dbReference>
<evidence type="ECO:0000313" key="3">
    <source>
        <dbReference type="Proteomes" id="UP000076661"/>
    </source>
</evidence>
<dbReference type="SUPFAM" id="SSF52540">
    <property type="entry name" value="P-loop containing nucleoside triphosphate hydrolases"/>
    <property type="match status" value="1"/>
</dbReference>
<dbReference type="PANTHER" id="PTHR13696">
    <property type="entry name" value="P-LOOP CONTAINING NUCLEOSIDE TRIPHOSPHATE HYDROLASE"/>
    <property type="match status" value="1"/>
</dbReference>
<dbReference type="PATRIC" id="fig|1365257.3.peg.3773"/>
<sequence length="270" mass="29795">MSIVIHTGNGKGGVKKTTTSAALALRLAEKGRKVLLIDTDGQCDLSRLFGVNANSVGFSTADLYEPGFSFEPVGSDNFDWKDKGKNDGKIHIIPAHLAKLADVRKLPFDKVLDFKTNVLNLAKKFDYQYVIIDTPPSLDINQMAGLATANYTILPLSCDFESCGEEKIRQYFNVVKSVKNKANKSLATPLVVLTDVDAKGDLTKKYIAWSNQFFGNAMLPEYVEHSAMLPNALNSKRAPWYKPNNGNDRAKGKKYKKVIDAILARFGEEA</sequence>
<dbReference type="AlphaFoldDB" id="A0A167KVR3"/>
<proteinExistence type="predicted"/>
<gene>
    <name evidence="2" type="ORF">N478_03685</name>
</gene>
<accession>A0A167KVR3</accession>
<dbReference type="InterPro" id="IPR027417">
    <property type="entry name" value="P-loop_NTPase"/>
</dbReference>
<dbReference type="Proteomes" id="UP000076661">
    <property type="component" value="Unassembled WGS sequence"/>
</dbReference>
<feature type="domain" description="AAA" evidence="1">
    <location>
        <begin position="4"/>
        <end position="187"/>
    </location>
</feature>
<dbReference type="RefSeq" id="WP_063382147.1">
    <property type="nucleotide sequence ID" value="NZ_AUXX01000034.1"/>
</dbReference>
<dbReference type="InterPro" id="IPR050678">
    <property type="entry name" value="DNA_Partitioning_ATPase"/>
</dbReference>
<comment type="caution">
    <text evidence="2">The sequence shown here is derived from an EMBL/GenBank/DDBJ whole genome shotgun (WGS) entry which is preliminary data.</text>
</comment>
<organism evidence="2 3">
    <name type="scientific">Pseudoalteromonas luteoviolacea S4060-1</name>
    <dbReference type="NCBI Taxonomy" id="1365257"/>
    <lineage>
        <taxon>Bacteria</taxon>
        <taxon>Pseudomonadati</taxon>
        <taxon>Pseudomonadota</taxon>
        <taxon>Gammaproteobacteria</taxon>
        <taxon>Alteromonadales</taxon>
        <taxon>Pseudoalteromonadaceae</taxon>
        <taxon>Pseudoalteromonas</taxon>
    </lineage>
</organism>
<evidence type="ECO:0000259" key="1">
    <source>
        <dbReference type="Pfam" id="PF13614"/>
    </source>
</evidence>
<dbReference type="EMBL" id="AUXX01000034">
    <property type="protein sequence ID" value="KZN63364.1"/>
    <property type="molecule type" value="Genomic_DNA"/>
</dbReference>
<dbReference type="Gene3D" id="3.40.50.300">
    <property type="entry name" value="P-loop containing nucleotide triphosphate hydrolases"/>
    <property type="match status" value="1"/>
</dbReference>
<reference evidence="2 3" key="1">
    <citation type="submission" date="2013-07" db="EMBL/GenBank/DDBJ databases">
        <title>Comparative Genomic and Metabolomic Analysis of Twelve Strains of Pseudoalteromonas luteoviolacea.</title>
        <authorList>
            <person name="Vynne N.G."/>
            <person name="Mansson M."/>
            <person name="Gram L."/>
        </authorList>
    </citation>
    <scope>NUCLEOTIDE SEQUENCE [LARGE SCALE GENOMIC DNA]</scope>
    <source>
        <strain evidence="2 3">S4060-1</strain>
    </source>
</reference>